<protein>
    <submittedName>
        <fullName evidence="4">Proline-rich protein 20A-like</fullName>
    </submittedName>
</protein>
<dbReference type="Pfam" id="PF15708">
    <property type="entry name" value="PRR20"/>
    <property type="match status" value="2"/>
</dbReference>
<reference evidence="4" key="1">
    <citation type="submission" date="2025-08" db="UniProtKB">
        <authorList>
            <consortium name="RefSeq"/>
        </authorList>
    </citation>
    <scope>IDENTIFICATION</scope>
    <source>
        <tissue evidence="4">Blood</tissue>
    </source>
</reference>
<comment type="similarity">
    <text evidence="1">Belongs to the PRR20 family.</text>
</comment>
<feature type="compositionally biased region" description="Basic and acidic residues" evidence="2">
    <location>
        <begin position="82"/>
        <end position="101"/>
    </location>
</feature>
<accession>A0A6P6HP50</accession>
<dbReference type="PANTHER" id="PTHR38819">
    <property type="entry name" value="PROLINE-RICH PROTEIN 20A-RELATED"/>
    <property type="match status" value="1"/>
</dbReference>
<organism evidence="3 4">
    <name type="scientific">Puma concolor</name>
    <name type="common">Mountain lion</name>
    <name type="synonym">Felis concolor</name>
    <dbReference type="NCBI Taxonomy" id="9696"/>
    <lineage>
        <taxon>Eukaryota</taxon>
        <taxon>Metazoa</taxon>
        <taxon>Chordata</taxon>
        <taxon>Craniata</taxon>
        <taxon>Vertebrata</taxon>
        <taxon>Euteleostomi</taxon>
        <taxon>Mammalia</taxon>
        <taxon>Eutheria</taxon>
        <taxon>Laurasiatheria</taxon>
        <taxon>Carnivora</taxon>
        <taxon>Feliformia</taxon>
        <taxon>Felidae</taxon>
        <taxon>Felinae</taxon>
        <taxon>Puma</taxon>
    </lineage>
</organism>
<feature type="region of interest" description="Disordered" evidence="2">
    <location>
        <begin position="29"/>
        <end position="65"/>
    </location>
</feature>
<keyword evidence="3" id="KW-1185">Reference proteome</keyword>
<dbReference type="PANTHER" id="PTHR38819:SF1">
    <property type="entry name" value="PROLINE-RICH PROTEIN 20G"/>
    <property type="match status" value="1"/>
</dbReference>
<feature type="compositionally biased region" description="Basic and acidic residues" evidence="2">
    <location>
        <begin position="115"/>
        <end position="131"/>
    </location>
</feature>
<gene>
    <name evidence="4" type="primary">LOC112858058</name>
</gene>
<proteinExistence type="inferred from homology"/>
<evidence type="ECO:0000313" key="4">
    <source>
        <dbReference type="RefSeq" id="XP_025777181.1"/>
    </source>
</evidence>
<dbReference type="RefSeq" id="XP_025777181.1">
    <property type="nucleotide sequence ID" value="XM_025921396.1"/>
</dbReference>
<dbReference type="GeneID" id="112858058"/>
<name>A0A6P6HP50_PUMCO</name>
<evidence type="ECO:0000313" key="3">
    <source>
        <dbReference type="Proteomes" id="UP000515131"/>
    </source>
</evidence>
<evidence type="ECO:0000256" key="1">
    <source>
        <dbReference type="ARBA" id="ARBA00005946"/>
    </source>
</evidence>
<dbReference type="AlphaFoldDB" id="A0A6P6HP50"/>
<dbReference type="Proteomes" id="UP000515131">
    <property type="component" value="Unplaced"/>
</dbReference>
<feature type="region of interest" description="Disordered" evidence="2">
    <location>
        <begin position="77"/>
        <end position="140"/>
    </location>
</feature>
<dbReference type="InterPro" id="IPR031439">
    <property type="entry name" value="PRR20"/>
</dbReference>
<evidence type="ECO:0000256" key="2">
    <source>
        <dbReference type="SAM" id="MobiDB-lite"/>
    </source>
</evidence>
<dbReference type="KEGG" id="pcoo:112858058"/>
<sequence>MAPSSRLSTPTDGCGLLRVSRASFEEFNSGRSGVHSQEPDCSGMEAGGIVKADGPVKPGQPSKPFAVVKPMRCVTPAFTPDLGDRDEGHREGRGTDLHRDPGLQGRPRRMLRPGLRVESDRRDEPRHHVESEATQTPSLPSTGAAMVRLTAQPGAGVQALPDASGYWVLTDAPTSGVYPCLGFRPLEGSTLFFTQTPSGTFVYGVPEFFTHIAQ</sequence>